<comment type="caution">
    <text evidence="2">The sequence shown here is derived from an EMBL/GenBank/DDBJ whole genome shotgun (WGS) entry which is preliminary data.</text>
</comment>
<feature type="region of interest" description="Disordered" evidence="1">
    <location>
        <begin position="147"/>
        <end position="168"/>
    </location>
</feature>
<feature type="compositionally biased region" description="Low complexity" evidence="1">
    <location>
        <begin position="153"/>
        <end position="162"/>
    </location>
</feature>
<reference evidence="2" key="1">
    <citation type="journal article" date="2023" name="Mol. Phylogenet. Evol.">
        <title>Genome-scale phylogeny and comparative genomics of the fungal order Sordariales.</title>
        <authorList>
            <person name="Hensen N."/>
            <person name="Bonometti L."/>
            <person name="Westerberg I."/>
            <person name="Brannstrom I.O."/>
            <person name="Guillou S."/>
            <person name="Cros-Aarteil S."/>
            <person name="Calhoun S."/>
            <person name="Haridas S."/>
            <person name="Kuo A."/>
            <person name="Mondo S."/>
            <person name="Pangilinan J."/>
            <person name="Riley R."/>
            <person name="LaButti K."/>
            <person name="Andreopoulos B."/>
            <person name="Lipzen A."/>
            <person name="Chen C."/>
            <person name="Yan M."/>
            <person name="Daum C."/>
            <person name="Ng V."/>
            <person name="Clum A."/>
            <person name="Steindorff A."/>
            <person name="Ohm R.A."/>
            <person name="Martin F."/>
            <person name="Silar P."/>
            <person name="Natvig D.O."/>
            <person name="Lalanne C."/>
            <person name="Gautier V."/>
            <person name="Ament-Velasquez S.L."/>
            <person name="Kruys A."/>
            <person name="Hutchinson M.I."/>
            <person name="Powell A.J."/>
            <person name="Barry K."/>
            <person name="Miller A.N."/>
            <person name="Grigoriev I.V."/>
            <person name="Debuchy R."/>
            <person name="Gladieux P."/>
            <person name="Hiltunen Thoren M."/>
            <person name="Johannesson H."/>
        </authorList>
    </citation>
    <scope>NUCLEOTIDE SEQUENCE</scope>
    <source>
        <strain evidence="2">PSN293</strain>
    </source>
</reference>
<proteinExistence type="predicted"/>
<sequence>MAPLAKRIVLGQTGFTLGLGAAFNDQNSATRIYAALLGDDIDSIPTKAELWQRGGETLTNLFRAVIEQSALFMALRGSDLVWQMIVARANLFDDISVADARILVNKMAALRNSDFPSTELALLVDEYVALRNTTDALGPASTFQLAHRGHTDSSGSGNGSSSEATDGPVDDLTATLGSLSISFSSSWPPPQFVLGDLWVLAHRHVREALQSEAAVALPGAQSVPLDVMTAVARVAVTHYETSSPWAIFLSPVAYVNSPTRRSWYPVAGWQARLFAAWDHFLEYAKDAFTKRGKQVVMGLVLYWQGTPSEFDRLANVHQTDARQLWETANFLRRHGTLFIMRRMPVDGGLQIIWFDPWKTNNTIQAHYKPRQMAIFNFRAGVVDRITRWAAENNTRIHSRYWGGYNITGVTDDDSVKMSLTLLDWIAAGRFTLPESQEDLEDLGYDRTE</sequence>
<gene>
    <name evidence="2" type="ORF">QBC37DRAFT_284455</name>
</gene>
<name>A0AAN7BAQ1_9PEZI</name>
<dbReference type="AlphaFoldDB" id="A0AAN7BAQ1"/>
<protein>
    <submittedName>
        <fullName evidence="2">Uncharacterized protein</fullName>
    </submittedName>
</protein>
<evidence type="ECO:0000256" key="1">
    <source>
        <dbReference type="SAM" id="MobiDB-lite"/>
    </source>
</evidence>
<organism evidence="2 3">
    <name type="scientific">Rhypophila decipiens</name>
    <dbReference type="NCBI Taxonomy" id="261697"/>
    <lineage>
        <taxon>Eukaryota</taxon>
        <taxon>Fungi</taxon>
        <taxon>Dikarya</taxon>
        <taxon>Ascomycota</taxon>
        <taxon>Pezizomycotina</taxon>
        <taxon>Sordariomycetes</taxon>
        <taxon>Sordariomycetidae</taxon>
        <taxon>Sordariales</taxon>
        <taxon>Naviculisporaceae</taxon>
        <taxon>Rhypophila</taxon>
    </lineage>
</organism>
<dbReference type="EMBL" id="MU858098">
    <property type="protein sequence ID" value="KAK4214165.1"/>
    <property type="molecule type" value="Genomic_DNA"/>
</dbReference>
<reference evidence="2" key="2">
    <citation type="submission" date="2023-05" db="EMBL/GenBank/DDBJ databases">
        <authorList>
            <consortium name="Lawrence Berkeley National Laboratory"/>
            <person name="Steindorff A."/>
            <person name="Hensen N."/>
            <person name="Bonometti L."/>
            <person name="Westerberg I."/>
            <person name="Brannstrom I.O."/>
            <person name="Guillou S."/>
            <person name="Cros-Aarteil S."/>
            <person name="Calhoun S."/>
            <person name="Haridas S."/>
            <person name="Kuo A."/>
            <person name="Mondo S."/>
            <person name="Pangilinan J."/>
            <person name="Riley R."/>
            <person name="Labutti K."/>
            <person name="Andreopoulos B."/>
            <person name="Lipzen A."/>
            <person name="Chen C."/>
            <person name="Yanf M."/>
            <person name="Daum C."/>
            <person name="Ng V."/>
            <person name="Clum A."/>
            <person name="Ohm R."/>
            <person name="Martin F."/>
            <person name="Silar P."/>
            <person name="Natvig D."/>
            <person name="Lalanne C."/>
            <person name="Gautier V."/>
            <person name="Ament-Velasquez S.L."/>
            <person name="Kruys A."/>
            <person name="Hutchinson M.I."/>
            <person name="Powell A.J."/>
            <person name="Barry K."/>
            <person name="Miller A.N."/>
            <person name="Grigoriev I.V."/>
            <person name="Debuchy R."/>
            <person name="Gladieux P."/>
            <person name="Thoren M.H."/>
            <person name="Johannesson H."/>
        </authorList>
    </citation>
    <scope>NUCLEOTIDE SEQUENCE</scope>
    <source>
        <strain evidence="2">PSN293</strain>
    </source>
</reference>
<dbReference type="Proteomes" id="UP001301769">
    <property type="component" value="Unassembled WGS sequence"/>
</dbReference>
<evidence type="ECO:0000313" key="3">
    <source>
        <dbReference type="Proteomes" id="UP001301769"/>
    </source>
</evidence>
<accession>A0AAN7BAQ1</accession>
<evidence type="ECO:0000313" key="2">
    <source>
        <dbReference type="EMBL" id="KAK4214165.1"/>
    </source>
</evidence>
<keyword evidence="3" id="KW-1185">Reference proteome</keyword>